<evidence type="ECO:0000256" key="2">
    <source>
        <dbReference type="ARBA" id="ARBA00022531"/>
    </source>
</evidence>
<dbReference type="GO" id="GO:0009543">
    <property type="term" value="C:chloroplast thylakoid lumen"/>
    <property type="evidence" value="ECO:0007669"/>
    <property type="project" value="UniProtKB-SubCell"/>
</dbReference>
<dbReference type="Gene3D" id="1.10.8.110">
    <property type="entry name" value="Photosystem I PsaF, reaction centre subunit III"/>
    <property type="match status" value="2"/>
</dbReference>
<name>A0A8S0SGF6_OLEEU</name>
<reference evidence="5 6" key="1">
    <citation type="submission" date="2019-12" db="EMBL/GenBank/DDBJ databases">
        <authorList>
            <person name="Alioto T."/>
            <person name="Alioto T."/>
            <person name="Gomez Garrido J."/>
        </authorList>
    </citation>
    <scope>NUCLEOTIDE SEQUENCE [LARGE SCALE GENOMIC DNA]</scope>
</reference>
<protein>
    <recommendedName>
        <fullName evidence="4">Photosystem I reaction center subunit III</fullName>
    </recommendedName>
    <alternativeName>
        <fullName evidence="4">PSI-F</fullName>
    </alternativeName>
</protein>
<dbReference type="PANTHER" id="PTHR34939:SF1">
    <property type="entry name" value="PHOTOSYSTEM I REACTION CENTER SUBUNIT III, CHLOROPLASTIC"/>
    <property type="match status" value="1"/>
</dbReference>
<keyword evidence="2 4" id="KW-0602">Photosynthesis</keyword>
<dbReference type="OrthoDB" id="1920411at2759"/>
<dbReference type="GO" id="GO:0009535">
    <property type="term" value="C:chloroplast thylakoid membrane"/>
    <property type="evidence" value="ECO:0007669"/>
    <property type="project" value="TreeGrafter"/>
</dbReference>
<comment type="similarity">
    <text evidence="1 4">Belongs to the PsaF family.</text>
</comment>
<keyword evidence="4" id="KW-0934">Plastid</keyword>
<dbReference type="GO" id="GO:0015979">
    <property type="term" value="P:photosynthesis"/>
    <property type="evidence" value="ECO:0007669"/>
    <property type="project" value="UniProtKB-UniRule"/>
</dbReference>
<dbReference type="PANTHER" id="PTHR34939">
    <property type="entry name" value="PHOTOSYSTEM I REACTION CENTER SUBUNIT III, CHLOROPLASTIC"/>
    <property type="match status" value="1"/>
</dbReference>
<sequence>MLLTVLLLLPSRPPLRRQCRFENYGKQGQLCGSDGLPHLIVSGDWRHRGEDDKKLTQKEIIIDVPLAKKLIWGGFIWPVAAYGEYLNGELISGNNLLLHLLCAIED</sequence>
<comment type="function">
    <text evidence="4">Participates in efficiency of electron transfer from plastocyanin to P700 (or cytochrome c553 in algae and cyanobacteria). This plastocyanin-docking protein contributes to the specific association of plastocyanin to PSI.</text>
</comment>
<dbReference type="Proteomes" id="UP000594638">
    <property type="component" value="Unassembled WGS sequence"/>
</dbReference>
<evidence type="ECO:0000313" key="5">
    <source>
        <dbReference type="EMBL" id="CAA2991563.1"/>
    </source>
</evidence>
<evidence type="ECO:0000313" key="6">
    <source>
        <dbReference type="Proteomes" id="UP000594638"/>
    </source>
</evidence>
<organism evidence="5 6">
    <name type="scientific">Olea europaea subsp. europaea</name>
    <dbReference type="NCBI Taxonomy" id="158383"/>
    <lineage>
        <taxon>Eukaryota</taxon>
        <taxon>Viridiplantae</taxon>
        <taxon>Streptophyta</taxon>
        <taxon>Embryophyta</taxon>
        <taxon>Tracheophyta</taxon>
        <taxon>Spermatophyta</taxon>
        <taxon>Magnoliopsida</taxon>
        <taxon>eudicotyledons</taxon>
        <taxon>Gunneridae</taxon>
        <taxon>Pentapetalae</taxon>
        <taxon>asterids</taxon>
        <taxon>lamiids</taxon>
        <taxon>Lamiales</taxon>
        <taxon>Oleaceae</taxon>
        <taxon>Oleeae</taxon>
        <taxon>Olea</taxon>
    </lineage>
</organism>
<dbReference type="InterPro" id="IPR003666">
    <property type="entry name" value="PSI_PsaF"/>
</dbReference>
<dbReference type="GO" id="GO:0009538">
    <property type="term" value="C:photosystem I reaction center"/>
    <property type="evidence" value="ECO:0007669"/>
    <property type="project" value="UniProtKB-UniRule"/>
</dbReference>
<comment type="caution">
    <text evidence="5">The sequence shown here is derived from an EMBL/GenBank/DDBJ whole genome shotgun (WGS) entry which is preliminary data.</text>
</comment>
<dbReference type="Gramene" id="OE9A045830T1">
    <property type="protein sequence ID" value="OE9A045830C1"/>
    <property type="gene ID" value="OE9A045830"/>
</dbReference>
<evidence type="ECO:0000256" key="3">
    <source>
        <dbReference type="ARBA" id="ARBA00022836"/>
    </source>
</evidence>
<dbReference type="SUPFAM" id="SSF81536">
    <property type="entry name" value="Subunit III of photosystem I reaction centre, PsaF"/>
    <property type="match status" value="1"/>
</dbReference>
<gene>
    <name evidence="5" type="ORF">OLEA9_A045830</name>
</gene>
<dbReference type="EMBL" id="CACTIH010005426">
    <property type="protein sequence ID" value="CAA2991563.1"/>
    <property type="molecule type" value="Genomic_DNA"/>
</dbReference>
<dbReference type="Pfam" id="PF02507">
    <property type="entry name" value="PSI_PsaF"/>
    <property type="match status" value="2"/>
</dbReference>
<evidence type="ECO:0000256" key="4">
    <source>
        <dbReference type="RuleBase" id="RU368107"/>
    </source>
</evidence>
<comment type="subcellular location">
    <subcellularLocation>
        <location evidence="4">Plastid</location>
        <location evidence="4">Chloroplast thylakoid lumen</location>
    </subcellularLocation>
</comment>
<keyword evidence="4" id="KW-0793">Thylakoid</keyword>
<keyword evidence="3 4" id="KW-0603">Photosystem I</keyword>
<proteinExistence type="inferred from homology"/>
<evidence type="ECO:0000256" key="1">
    <source>
        <dbReference type="ARBA" id="ARBA00008386"/>
    </source>
</evidence>
<dbReference type="InterPro" id="IPR036577">
    <property type="entry name" value="PSI_PsaF_sf"/>
</dbReference>
<keyword evidence="4" id="KW-0150">Chloroplast</keyword>
<dbReference type="AlphaFoldDB" id="A0A8S0SGF6"/>
<accession>A0A8S0SGF6</accession>
<keyword evidence="6" id="KW-1185">Reference proteome</keyword>